<feature type="region of interest" description="Disordered" evidence="1">
    <location>
        <begin position="1"/>
        <end position="23"/>
    </location>
</feature>
<reference evidence="2 3" key="1">
    <citation type="journal article" date="2016" name="Sci. Rep.">
        <title>Draft genome sequencing and secretome analysis of fungal phytopathogen Ascochyta rabiei provides insight into the necrotrophic effector repertoire.</title>
        <authorList>
            <person name="Verma S."/>
            <person name="Gazara R.K."/>
            <person name="Nizam S."/>
            <person name="Parween S."/>
            <person name="Chattopadhyay D."/>
            <person name="Verma P.K."/>
        </authorList>
    </citation>
    <scope>NUCLEOTIDE SEQUENCE [LARGE SCALE GENOMIC DNA]</scope>
    <source>
        <strain evidence="2 3">ArDII</strain>
    </source>
</reference>
<accession>A0A163MAD6</accession>
<evidence type="ECO:0000256" key="1">
    <source>
        <dbReference type="SAM" id="MobiDB-lite"/>
    </source>
</evidence>
<evidence type="ECO:0000313" key="2">
    <source>
        <dbReference type="EMBL" id="KZM28539.1"/>
    </source>
</evidence>
<keyword evidence="3" id="KW-1185">Reference proteome</keyword>
<evidence type="ECO:0000313" key="3">
    <source>
        <dbReference type="Proteomes" id="UP000076837"/>
    </source>
</evidence>
<dbReference type="EMBL" id="JYNV01000015">
    <property type="protein sequence ID" value="KZM28539.1"/>
    <property type="molecule type" value="Genomic_DNA"/>
</dbReference>
<proteinExistence type="predicted"/>
<comment type="caution">
    <text evidence="2">The sequence shown here is derived from an EMBL/GenBank/DDBJ whole genome shotgun (WGS) entry which is preliminary data.</text>
</comment>
<organism evidence="2 3">
    <name type="scientific">Didymella rabiei</name>
    <name type="common">Chickpea ascochyta blight fungus</name>
    <name type="synonym">Mycosphaerella rabiei</name>
    <dbReference type="NCBI Taxonomy" id="5454"/>
    <lineage>
        <taxon>Eukaryota</taxon>
        <taxon>Fungi</taxon>
        <taxon>Dikarya</taxon>
        <taxon>Ascomycota</taxon>
        <taxon>Pezizomycotina</taxon>
        <taxon>Dothideomycetes</taxon>
        <taxon>Pleosporomycetidae</taxon>
        <taxon>Pleosporales</taxon>
        <taxon>Pleosporineae</taxon>
        <taxon>Didymellaceae</taxon>
        <taxon>Ascochyta</taxon>
    </lineage>
</organism>
<protein>
    <submittedName>
        <fullName evidence="2">Uncharacterized protein</fullName>
    </submittedName>
</protein>
<feature type="region of interest" description="Disordered" evidence="1">
    <location>
        <begin position="138"/>
        <end position="177"/>
    </location>
</feature>
<feature type="compositionally biased region" description="Basic and acidic residues" evidence="1">
    <location>
        <begin position="166"/>
        <end position="177"/>
    </location>
</feature>
<dbReference type="AlphaFoldDB" id="A0A163MAD6"/>
<gene>
    <name evidence="2" type="ORF">ST47_g351</name>
</gene>
<name>A0A163MAD6_DIDRA</name>
<feature type="compositionally biased region" description="Polar residues" evidence="1">
    <location>
        <begin position="13"/>
        <end position="23"/>
    </location>
</feature>
<sequence>MQTLLPYRPRTVSPLNDTANTPIKTNSVTLPSEHDLTTALAQDSDLATGTVNVATIIETSRSRVDFLNQQLDSDVCRHHGAPTDGDVSTVSSSPQTYPQQATGAKHTEMAGVGAAVSAPPAKRLCVSESDPAISLGLKSDSGQAPHPLDEPSGFATAGCPKLDSGMQKRERASWRDRARGRVAKAVALLGCYGGARRRQGERRRREDGCL</sequence>
<dbReference type="Proteomes" id="UP000076837">
    <property type="component" value="Unassembled WGS sequence"/>
</dbReference>